<dbReference type="CDD" id="cd00190">
    <property type="entry name" value="Tryp_SPc"/>
    <property type="match status" value="1"/>
</dbReference>
<dbReference type="PRINTS" id="PR00722">
    <property type="entry name" value="CHYMOTRYPSIN"/>
</dbReference>
<feature type="signal peptide" evidence="4">
    <location>
        <begin position="1"/>
        <end position="23"/>
    </location>
</feature>
<dbReference type="SMART" id="SM00020">
    <property type="entry name" value="Tryp_SPc"/>
    <property type="match status" value="1"/>
</dbReference>
<dbReference type="InterPro" id="IPR009003">
    <property type="entry name" value="Peptidase_S1_PA"/>
</dbReference>
<feature type="chain" id="PRO_5047357611" evidence="4">
    <location>
        <begin position="24"/>
        <end position="275"/>
    </location>
</feature>
<sequence>MRRIGSAVAAVALTGLLAAPAHAVVGGDPADTADHPWMVALGSGELHPDRPSGQFCGATLVAPTKVVTAAHCVDDKRPDQITAIGGRPDIRTQDGTERRVTRIWNAPSEPPPPPPPGELPTLRGGDIAVLTLDAPMPYPTLPIATEADADVYRPGTPGRILGWGIYQEEGLLGPSPVLQQAQIPMLEFRACDEASRNHPALPTKLDPRHYVCGGYEQGGVAACGGDSGGPLVIDGRLAGVFGPILSRGGTVCEDAYSGYNRVATYAGEILAEVNT</sequence>
<keyword evidence="4" id="KW-0732">Signal</keyword>
<dbReference type="GO" id="GO:0006508">
    <property type="term" value="P:proteolysis"/>
    <property type="evidence" value="ECO:0007669"/>
    <property type="project" value="UniProtKB-KW"/>
</dbReference>
<dbReference type="RefSeq" id="WP_344683636.1">
    <property type="nucleotide sequence ID" value="NZ_BAAAUX010000020.1"/>
</dbReference>
<dbReference type="PROSITE" id="PS00134">
    <property type="entry name" value="TRYPSIN_HIS"/>
    <property type="match status" value="1"/>
</dbReference>
<keyword evidence="3 6" id="KW-0645">Protease</keyword>
<feature type="domain" description="Peptidase S1" evidence="5">
    <location>
        <begin position="24"/>
        <end position="274"/>
    </location>
</feature>
<dbReference type="InterPro" id="IPR001254">
    <property type="entry name" value="Trypsin_dom"/>
</dbReference>
<dbReference type="GO" id="GO:0008233">
    <property type="term" value="F:peptidase activity"/>
    <property type="evidence" value="ECO:0007669"/>
    <property type="project" value="UniProtKB-KW"/>
</dbReference>
<dbReference type="InterPro" id="IPR001314">
    <property type="entry name" value="Peptidase_S1A"/>
</dbReference>
<evidence type="ECO:0000313" key="6">
    <source>
        <dbReference type="EMBL" id="GAA2808648.1"/>
    </source>
</evidence>
<dbReference type="SUPFAM" id="SSF50494">
    <property type="entry name" value="Trypsin-like serine proteases"/>
    <property type="match status" value="1"/>
</dbReference>
<dbReference type="PANTHER" id="PTHR24276:SF98">
    <property type="entry name" value="FI18310P1-RELATED"/>
    <property type="match status" value="1"/>
</dbReference>
<keyword evidence="3" id="KW-0720">Serine protease</keyword>
<evidence type="ECO:0000256" key="1">
    <source>
        <dbReference type="ARBA" id="ARBA00007664"/>
    </source>
</evidence>
<comment type="similarity">
    <text evidence="1">Belongs to the peptidase S1 family.</text>
</comment>
<reference evidence="6 7" key="1">
    <citation type="journal article" date="2019" name="Int. J. Syst. Evol. Microbiol.">
        <title>The Global Catalogue of Microorganisms (GCM) 10K type strain sequencing project: providing services to taxonomists for standard genome sequencing and annotation.</title>
        <authorList>
            <consortium name="The Broad Institute Genomics Platform"/>
            <consortium name="The Broad Institute Genome Sequencing Center for Infectious Disease"/>
            <person name="Wu L."/>
            <person name="Ma J."/>
        </authorList>
    </citation>
    <scope>NUCLEOTIDE SEQUENCE [LARGE SCALE GENOMIC DNA]</scope>
    <source>
        <strain evidence="6 7">JCM 9383</strain>
    </source>
</reference>
<dbReference type="InterPro" id="IPR043504">
    <property type="entry name" value="Peptidase_S1_PA_chymotrypsin"/>
</dbReference>
<keyword evidence="7" id="KW-1185">Reference proteome</keyword>
<dbReference type="PROSITE" id="PS50240">
    <property type="entry name" value="TRYPSIN_DOM"/>
    <property type="match status" value="1"/>
</dbReference>
<keyword evidence="2" id="KW-1015">Disulfide bond</keyword>
<comment type="caution">
    <text evidence="6">The sequence shown here is derived from an EMBL/GenBank/DDBJ whole genome shotgun (WGS) entry which is preliminary data.</text>
</comment>
<dbReference type="Pfam" id="PF00089">
    <property type="entry name" value="Trypsin"/>
    <property type="match status" value="1"/>
</dbReference>
<dbReference type="Proteomes" id="UP001500979">
    <property type="component" value="Unassembled WGS sequence"/>
</dbReference>
<evidence type="ECO:0000313" key="7">
    <source>
        <dbReference type="Proteomes" id="UP001500979"/>
    </source>
</evidence>
<protein>
    <submittedName>
        <fullName evidence="6">Serine protease</fullName>
    </submittedName>
</protein>
<dbReference type="InterPro" id="IPR050430">
    <property type="entry name" value="Peptidase_S1"/>
</dbReference>
<gene>
    <name evidence="6" type="ORF">GCM10010470_49870</name>
</gene>
<organism evidence="6 7">
    <name type="scientific">Saccharopolyspora taberi</name>
    <dbReference type="NCBI Taxonomy" id="60895"/>
    <lineage>
        <taxon>Bacteria</taxon>
        <taxon>Bacillati</taxon>
        <taxon>Actinomycetota</taxon>
        <taxon>Actinomycetes</taxon>
        <taxon>Pseudonocardiales</taxon>
        <taxon>Pseudonocardiaceae</taxon>
        <taxon>Saccharopolyspora</taxon>
    </lineage>
</organism>
<proteinExistence type="inferred from homology"/>
<keyword evidence="3" id="KW-0378">Hydrolase</keyword>
<dbReference type="InterPro" id="IPR033116">
    <property type="entry name" value="TRYPSIN_SER"/>
</dbReference>
<dbReference type="InterPro" id="IPR018114">
    <property type="entry name" value="TRYPSIN_HIS"/>
</dbReference>
<accession>A0ABN3VJA6</accession>
<evidence type="ECO:0000259" key="5">
    <source>
        <dbReference type="PROSITE" id="PS50240"/>
    </source>
</evidence>
<dbReference type="PANTHER" id="PTHR24276">
    <property type="entry name" value="POLYSERASE-RELATED"/>
    <property type="match status" value="1"/>
</dbReference>
<dbReference type="PROSITE" id="PS00135">
    <property type="entry name" value="TRYPSIN_SER"/>
    <property type="match status" value="1"/>
</dbReference>
<evidence type="ECO:0000256" key="4">
    <source>
        <dbReference type="SAM" id="SignalP"/>
    </source>
</evidence>
<name>A0ABN3VJA6_9PSEU</name>
<evidence type="ECO:0000256" key="3">
    <source>
        <dbReference type="RuleBase" id="RU363034"/>
    </source>
</evidence>
<dbReference type="EMBL" id="BAAAUX010000020">
    <property type="protein sequence ID" value="GAA2808648.1"/>
    <property type="molecule type" value="Genomic_DNA"/>
</dbReference>
<dbReference type="Gene3D" id="2.40.10.10">
    <property type="entry name" value="Trypsin-like serine proteases"/>
    <property type="match status" value="1"/>
</dbReference>
<evidence type="ECO:0000256" key="2">
    <source>
        <dbReference type="ARBA" id="ARBA00023157"/>
    </source>
</evidence>